<dbReference type="PANTHER" id="PTHR11941">
    <property type="entry name" value="ENOYL-COA HYDRATASE-RELATED"/>
    <property type="match status" value="1"/>
</dbReference>
<dbReference type="Pfam" id="PF00378">
    <property type="entry name" value="ECH_1"/>
    <property type="match status" value="1"/>
</dbReference>
<dbReference type="Proteomes" id="UP001183176">
    <property type="component" value="Unassembled WGS sequence"/>
</dbReference>
<dbReference type="InterPro" id="IPR029045">
    <property type="entry name" value="ClpP/crotonase-like_dom_sf"/>
</dbReference>
<keyword evidence="7" id="KW-1185">Reference proteome</keyword>
<comment type="similarity">
    <text evidence="1 4">Belongs to the enoyl-CoA hydratase/isomerase family.</text>
</comment>
<keyword evidence="3" id="KW-0456">Lyase</keyword>
<keyword evidence="2" id="KW-0443">Lipid metabolism</keyword>
<gene>
    <name evidence="6" type="ORF">RM423_04725</name>
</gene>
<evidence type="ECO:0000256" key="3">
    <source>
        <dbReference type="ARBA" id="ARBA00023239"/>
    </source>
</evidence>
<comment type="caution">
    <text evidence="6">The sequence shown here is derived from an EMBL/GenBank/DDBJ whole genome shotgun (WGS) entry which is preliminary data.</text>
</comment>
<dbReference type="PANTHER" id="PTHR11941:SF169">
    <property type="entry name" value="(7AS)-7A-METHYL-1,5-DIOXO-2,3,5,6,7,7A-HEXAHYDRO-1H-INDENE-CARBOXYL-COA HYDROLASE"/>
    <property type="match status" value="1"/>
</dbReference>
<evidence type="ECO:0000256" key="1">
    <source>
        <dbReference type="ARBA" id="ARBA00005254"/>
    </source>
</evidence>
<feature type="region of interest" description="Disordered" evidence="5">
    <location>
        <begin position="1"/>
        <end position="40"/>
    </location>
</feature>
<dbReference type="CDD" id="cd06558">
    <property type="entry name" value="crotonase-like"/>
    <property type="match status" value="1"/>
</dbReference>
<feature type="compositionally biased region" description="Basic residues" evidence="5">
    <location>
        <begin position="1"/>
        <end position="10"/>
    </location>
</feature>
<organism evidence="6 7">
    <name type="scientific">Jatrophihabitans lederbergiae</name>
    <dbReference type="NCBI Taxonomy" id="3075547"/>
    <lineage>
        <taxon>Bacteria</taxon>
        <taxon>Bacillati</taxon>
        <taxon>Actinomycetota</taxon>
        <taxon>Actinomycetes</taxon>
        <taxon>Jatrophihabitantales</taxon>
        <taxon>Jatrophihabitantaceae</taxon>
        <taxon>Jatrophihabitans</taxon>
    </lineage>
</organism>
<proteinExistence type="inferred from homology"/>
<evidence type="ECO:0000313" key="6">
    <source>
        <dbReference type="EMBL" id="MDT0260693.1"/>
    </source>
</evidence>
<dbReference type="Gene3D" id="3.90.226.10">
    <property type="entry name" value="2-enoyl-CoA Hydratase, Chain A, domain 1"/>
    <property type="match status" value="1"/>
</dbReference>
<evidence type="ECO:0000256" key="5">
    <source>
        <dbReference type="SAM" id="MobiDB-lite"/>
    </source>
</evidence>
<dbReference type="PROSITE" id="PS00166">
    <property type="entry name" value="ENOYL_COA_HYDRATASE"/>
    <property type="match status" value="1"/>
</dbReference>
<dbReference type="EMBL" id="JAVREH010000004">
    <property type="protein sequence ID" value="MDT0260693.1"/>
    <property type="molecule type" value="Genomic_DNA"/>
</dbReference>
<dbReference type="SUPFAM" id="SSF52096">
    <property type="entry name" value="ClpP/crotonase"/>
    <property type="match status" value="1"/>
</dbReference>
<evidence type="ECO:0000313" key="7">
    <source>
        <dbReference type="Proteomes" id="UP001183176"/>
    </source>
</evidence>
<accession>A0ABU2J8T9</accession>
<protein>
    <submittedName>
        <fullName evidence="6">Enoyl-CoA hydratase/isomerase family protein</fullName>
    </submittedName>
</protein>
<reference evidence="7" key="1">
    <citation type="submission" date="2023-07" db="EMBL/GenBank/DDBJ databases">
        <title>30 novel species of actinomycetes from the DSMZ collection.</title>
        <authorList>
            <person name="Nouioui I."/>
        </authorList>
    </citation>
    <scope>NUCLEOTIDE SEQUENCE [LARGE SCALE GENOMIC DNA]</scope>
    <source>
        <strain evidence="7">DSM 44399</strain>
    </source>
</reference>
<name>A0ABU2J8T9_9ACTN</name>
<sequence>MAARSRRRHPWKEEDVLSTDTDVPTRSGAAEAPGVPHPGSHAIPAEAGFSLELSRAGELATVTLNRPHKRNAQNPLTWTWLERAVNALPGTVRVLLVRGDGSSFSAGLDRALLTPEGLPGVSNPMELAALSEDEATRQIASYQAGFAALARPGVVSVALVQGHAVGAGFQLALACDLRIAAADAQFTMAEVSLGLVPDLGGTKRLVELVGYSRAAGICLTGRRVPAAEADRIGLVSAVVPPEQLAAVGGQLVSRLLALPRTAVTETKALLLAASGRSQPEQEAAERAAQYRQLRELTGLHGEA</sequence>
<dbReference type="InterPro" id="IPR001753">
    <property type="entry name" value="Enoyl-CoA_hydra/iso"/>
</dbReference>
<evidence type="ECO:0000256" key="2">
    <source>
        <dbReference type="ARBA" id="ARBA00023098"/>
    </source>
</evidence>
<dbReference type="InterPro" id="IPR018376">
    <property type="entry name" value="Enoyl-CoA_hyd/isom_CS"/>
</dbReference>
<evidence type="ECO:0000256" key="4">
    <source>
        <dbReference type="RuleBase" id="RU003707"/>
    </source>
</evidence>